<dbReference type="GO" id="GO:0006493">
    <property type="term" value="P:protein O-linked glycosylation"/>
    <property type="evidence" value="ECO:0007669"/>
    <property type="project" value="TreeGrafter"/>
</dbReference>
<keyword evidence="8" id="KW-1185">Reference proteome</keyword>
<sequence>LYHEILTQKIALPKVENLVMAPATQEGEGMTETPYQRENATLVVLVRNNEVRKLLVTIKELELRFNNKFHYPYVFLNNKAFNDDFKNKILGVLNHKDQEVFFEKIDPSDWNQPAFIDTQKQNAGVAHMVEEDVAYANMISYHNMCRYNSGKFYHHSRMANYKYYWRFEPGTRYFCDIDYDVFKFMAANKKVYGFVINLYDIPQSVETLWATTIKFIEENQQYIHPNGAFSWLTESVQNLHKYEMTKGYSTCHFWSNFEIGDMDFYRGEAYSKWFDTLEAAGGFYYERWGDAPVHSVGLGLFADKDSIHWFRDIGYEHPPYLNCPNLDRCQGRCKAGAFSRGGNLLGESCLSTWWEKEMSEVQRGLY</sequence>
<dbReference type="Proteomes" id="UP000094336">
    <property type="component" value="Unassembled WGS sequence"/>
</dbReference>
<evidence type="ECO:0000256" key="2">
    <source>
        <dbReference type="ARBA" id="ARBA00007677"/>
    </source>
</evidence>
<accession>A0A1E3QY53</accession>
<proteinExistence type="inferred from homology"/>
<dbReference type="GO" id="GO:0016020">
    <property type="term" value="C:membrane"/>
    <property type="evidence" value="ECO:0007669"/>
    <property type="project" value="UniProtKB-SubCell"/>
</dbReference>
<gene>
    <name evidence="7" type="ORF">BABINDRAFT_18535</name>
</gene>
<dbReference type="SUPFAM" id="SSF53448">
    <property type="entry name" value="Nucleotide-diphospho-sugar transferases"/>
    <property type="match status" value="1"/>
</dbReference>
<evidence type="ECO:0000256" key="3">
    <source>
        <dbReference type="ARBA" id="ARBA00022676"/>
    </source>
</evidence>
<dbReference type="PANTHER" id="PTHR31121:SF7">
    <property type="entry name" value="MANNOSYLTRANSFERASE KTR4-RELATED"/>
    <property type="match status" value="1"/>
</dbReference>
<feature type="non-terminal residue" evidence="7">
    <location>
        <position position="366"/>
    </location>
</feature>
<keyword evidence="5" id="KW-0812">Transmembrane</keyword>
<dbReference type="GO" id="GO:0000032">
    <property type="term" value="P:cell wall mannoprotein biosynthetic process"/>
    <property type="evidence" value="ECO:0007669"/>
    <property type="project" value="TreeGrafter"/>
</dbReference>
<dbReference type="EMBL" id="KV454426">
    <property type="protein sequence ID" value="ODQ82565.1"/>
    <property type="molecule type" value="Genomic_DNA"/>
</dbReference>
<dbReference type="PANTHER" id="PTHR31121">
    <property type="entry name" value="ALPHA-1,2 MANNOSYLTRANSFERASE KTR1"/>
    <property type="match status" value="1"/>
</dbReference>
<dbReference type="PIRSF" id="PIRSF018153">
    <property type="entry name" value="Glyco_trans_15"/>
    <property type="match status" value="1"/>
</dbReference>
<dbReference type="RefSeq" id="XP_018987893.1">
    <property type="nucleotide sequence ID" value="XM_019131200.2"/>
</dbReference>
<protein>
    <submittedName>
        <fullName evidence="7">Glycosyltransferase family 15 protein</fullName>
    </submittedName>
</protein>
<evidence type="ECO:0000256" key="4">
    <source>
        <dbReference type="ARBA" id="ARBA00022679"/>
    </source>
</evidence>
<name>A0A1E3QY53_9ASCO</name>
<feature type="active site" description="Nucleophile" evidence="6">
    <location>
        <position position="258"/>
    </location>
</feature>
<evidence type="ECO:0000313" key="7">
    <source>
        <dbReference type="EMBL" id="ODQ82565.1"/>
    </source>
</evidence>
<keyword evidence="5" id="KW-0735">Signal-anchor</keyword>
<comment type="subcellular location">
    <subcellularLocation>
        <location evidence="1">Membrane</location>
        <topology evidence="1">Single-pass type II membrane protein</topology>
    </subcellularLocation>
</comment>
<dbReference type="GO" id="GO:0006487">
    <property type="term" value="P:protein N-linked glycosylation"/>
    <property type="evidence" value="ECO:0007669"/>
    <property type="project" value="TreeGrafter"/>
</dbReference>
<dbReference type="GO" id="GO:0005794">
    <property type="term" value="C:Golgi apparatus"/>
    <property type="evidence" value="ECO:0007669"/>
    <property type="project" value="TreeGrafter"/>
</dbReference>
<comment type="similarity">
    <text evidence="2">Belongs to the glycosyltransferase 15 family.</text>
</comment>
<evidence type="ECO:0000256" key="5">
    <source>
        <dbReference type="ARBA" id="ARBA00022968"/>
    </source>
</evidence>
<reference evidence="8" key="1">
    <citation type="submission" date="2016-05" db="EMBL/GenBank/DDBJ databases">
        <title>Comparative genomics of biotechnologically important yeasts.</title>
        <authorList>
            <consortium name="DOE Joint Genome Institute"/>
            <person name="Riley R."/>
            <person name="Haridas S."/>
            <person name="Wolfe K.H."/>
            <person name="Lopes M.R."/>
            <person name="Hittinger C.T."/>
            <person name="Goker M."/>
            <person name="Salamov A."/>
            <person name="Wisecaver J."/>
            <person name="Long T.M."/>
            <person name="Aerts A.L."/>
            <person name="Barry K."/>
            <person name="Choi C."/>
            <person name="Clum A."/>
            <person name="Coughlan A.Y."/>
            <person name="Deshpande S."/>
            <person name="Douglass A.P."/>
            <person name="Hanson S.J."/>
            <person name="Klenk H.-P."/>
            <person name="Labutti K."/>
            <person name="Lapidus A."/>
            <person name="Lindquist E."/>
            <person name="Lipzen A."/>
            <person name="Meier-Kolthoff J.P."/>
            <person name="Ohm R.A."/>
            <person name="Otillar R.P."/>
            <person name="Pangilinan J."/>
            <person name="Peng Y."/>
            <person name="Rokas A."/>
            <person name="Rosa C.A."/>
            <person name="Scheuner C."/>
            <person name="Sibirny A.A."/>
            <person name="Slot J.C."/>
            <person name="Stielow J.B."/>
            <person name="Sun H."/>
            <person name="Kurtzman C.P."/>
            <person name="Blackwell M."/>
            <person name="Grigoriev I.V."/>
            <person name="Jeffries T.W."/>
        </authorList>
    </citation>
    <scope>NUCLEOTIDE SEQUENCE [LARGE SCALE GENOMIC DNA]</scope>
    <source>
        <strain evidence="8">NRRL Y-12698</strain>
    </source>
</reference>
<dbReference type="Pfam" id="PF01793">
    <property type="entry name" value="Glyco_transf_15"/>
    <property type="match status" value="1"/>
</dbReference>
<keyword evidence="3" id="KW-0328">Glycosyltransferase</keyword>
<evidence type="ECO:0000313" key="8">
    <source>
        <dbReference type="Proteomes" id="UP000094336"/>
    </source>
</evidence>
<dbReference type="AlphaFoldDB" id="A0A1E3QY53"/>
<dbReference type="FunFam" id="3.90.550.10:FF:000051">
    <property type="entry name" value="Alpha-1,2-mannosyltransferase (Ktr4)"/>
    <property type="match status" value="1"/>
</dbReference>
<dbReference type="GeneID" id="30149053"/>
<keyword evidence="4 7" id="KW-0808">Transferase</keyword>
<dbReference type="InterPro" id="IPR029044">
    <property type="entry name" value="Nucleotide-diphossugar_trans"/>
</dbReference>
<feature type="non-terminal residue" evidence="7">
    <location>
        <position position="1"/>
    </location>
</feature>
<dbReference type="GO" id="GO:0000026">
    <property type="term" value="F:alpha-1,2-mannosyltransferase activity"/>
    <property type="evidence" value="ECO:0007669"/>
    <property type="project" value="TreeGrafter"/>
</dbReference>
<organism evidence="7 8">
    <name type="scientific">Babjeviella inositovora NRRL Y-12698</name>
    <dbReference type="NCBI Taxonomy" id="984486"/>
    <lineage>
        <taxon>Eukaryota</taxon>
        <taxon>Fungi</taxon>
        <taxon>Dikarya</taxon>
        <taxon>Ascomycota</taxon>
        <taxon>Saccharomycotina</taxon>
        <taxon>Pichiomycetes</taxon>
        <taxon>Serinales incertae sedis</taxon>
        <taxon>Babjeviella</taxon>
    </lineage>
</organism>
<evidence type="ECO:0000256" key="1">
    <source>
        <dbReference type="ARBA" id="ARBA00004606"/>
    </source>
</evidence>
<dbReference type="InterPro" id="IPR002685">
    <property type="entry name" value="Glyco_trans_15"/>
</dbReference>
<dbReference type="Gene3D" id="3.90.550.10">
    <property type="entry name" value="Spore Coat Polysaccharide Biosynthesis Protein SpsA, Chain A"/>
    <property type="match status" value="1"/>
</dbReference>
<evidence type="ECO:0000256" key="6">
    <source>
        <dbReference type="PIRSR" id="PIRSR018153-1"/>
    </source>
</evidence>
<dbReference type="OrthoDB" id="439943at2759"/>